<keyword evidence="2" id="KW-1185">Reference proteome</keyword>
<proteinExistence type="predicted"/>
<organism evidence="1 2">
    <name type="scientific">Bauhinia variegata</name>
    <name type="common">Purple orchid tree</name>
    <name type="synonym">Phanera variegata</name>
    <dbReference type="NCBI Taxonomy" id="167791"/>
    <lineage>
        <taxon>Eukaryota</taxon>
        <taxon>Viridiplantae</taxon>
        <taxon>Streptophyta</taxon>
        <taxon>Embryophyta</taxon>
        <taxon>Tracheophyta</taxon>
        <taxon>Spermatophyta</taxon>
        <taxon>Magnoliopsida</taxon>
        <taxon>eudicotyledons</taxon>
        <taxon>Gunneridae</taxon>
        <taxon>Pentapetalae</taxon>
        <taxon>rosids</taxon>
        <taxon>fabids</taxon>
        <taxon>Fabales</taxon>
        <taxon>Fabaceae</taxon>
        <taxon>Cercidoideae</taxon>
        <taxon>Cercideae</taxon>
        <taxon>Bauhiniinae</taxon>
        <taxon>Bauhinia</taxon>
    </lineage>
</organism>
<accession>A0ACB9KI45</accession>
<evidence type="ECO:0000313" key="1">
    <source>
        <dbReference type="EMBL" id="KAI4296873.1"/>
    </source>
</evidence>
<comment type="caution">
    <text evidence="1">The sequence shown here is derived from an EMBL/GenBank/DDBJ whole genome shotgun (WGS) entry which is preliminary data.</text>
</comment>
<evidence type="ECO:0000313" key="2">
    <source>
        <dbReference type="Proteomes" id="UP000828941"/>
    </source>
</evidence>
<gene>
    <name evidence="1" type="ORF">L6164_036792</name>
</gene>
<reference evidence="1 2" key="1">
    <citation type="journal article" date="2022" name="DNA Res.">
        <title>Chromosomal-level genome assembly of the orchid tree Bauhinia variegata (Leguminosae; Cercidoideae) supports the allotetraploid origin hypothesis of Bauhinia.</title>
        <authorList>
            <person name="Zhong Y."/>
            <person name="Chen Y."/>
            <person name="Zheng D."/>
            <person name="Pang J."/>
            <person name="Liu Y."/>
            <person name="Luo S."/>
            <person name="Meng S."/>
            <person name="Qian L."/>
            <person name="Wei D."/>
            <person name="Dai S."/>
            <person name="Zhou R."/>
        </authorList>
    </citation>
    <scope>NUCLEOTIDE SEQUENCE [LARGE SCALE GENOMIC DNA]</scope>
    <source>
        <strain evidence="1">BV-YZ2020</strain>
    </source>
</reference>
<name>A0ACB9KI45_BAUVA</name>
<dbReference type="Proteomes" id="UP000828941">
    <property type="component" value="Chromosome 14"/>
</dbReference>
<sequence>MSVRPQADMSGQESLQKLKLGSVEGNKLASVSAGKITPVLSSLKISRIVGTKKVLATSLCQKKSKSSGNSEQNAETQGITASKNDHFIDYSDKRKLLTPFLKRKNTEV</sequence>
<dbReference type="EMBL" id="CM039439">
    <property type="protein sequence ID" value="KAI4296873.1"/>
    <property type="molecule type" value="Genomic_DNA"/>
</dbReference>
<protein>
    <submittedName>
        <fullName evidence="1">Uncharacterized protein</fullName>
    </submittedName>
</protein>